<feature type="region of interest" description="Disordered" evidence="1">
    <location>
        <begin position="32"/>
        <end position="69"/>
    </location>
</feature>
<evidence type="ECO:0000313" key="2">
    <source>
        <dbReference type="EMBL" id="NYE48020.1"/>
    </source>
</evidence>
<keyword evidence="3" id="KW-1185">Reference proteome</keyword>
<evidence type="ECO:0000256" key="1">
    <source>
        <dbReference type="SAM" id="MobiDB-lite"/>
    </source>
</evidence>
<reference evidence="2 3" key="1">
    <citation type="submission" date="2020-07" db="EMBL/GenBank/DDBJ databases">
        <title>Sequencing the genomes of 1000 actinobacteria strains.</title>
        <authorList>
            <person name="Klenk H.-P."/>
        </authorList>
    </citation>
    <scope>NUCLEOTIDE SEQUENCE [LARGE SCALE GENOMIC DNA]</scope>
    <source>
        <strain evidence="2 3">CXB654</strain>
    </source>
</reference>
<dbReference type="AlphaFoldDB" id="A0A852U210"/>
<accession>A0A852U210</accession>
<evidence type="ECO:0000313" key="3">
    <source>
        <dbReference type="Proteomes" id="UP000589036"/>
    </source>
</evidence>
<organism evidence="2 3">
    <name type="scientific">Spinactinospora alkalitolerans</name>
    <dbReference type="NCBI Taxonomy" id="687207"/>
    <lineage>
        <taxon>Bacteria</taxon>
        <taxon>Bacillati</taxon>
        <taxon>Actinomycetota</taxon>
        <taxon>Actinomycetes</taxon>
        <taxon>Streptosporangiales</taxon>
        <taxon>Nocardiopsidaceae</taxon>
        <taxon>Spinactinospora</taxon>
    </lineage>
</organism>
<dbReference type="Proteomes" id="UP000589036">
    <property type="component" value="Unassembled WGS sequence"/>
</dbReference>
<dbReference type="EMBL" id="JACCCC010000001">
    <property type="protein sequence ID" value="NYE48020.1"/>
    <property type="molecule type" value="Genomic_DNA"/>
</dbReference>
<proteinExistence type="predicted"/>
<gene>
    <name evidence="2" type="ORF">HDA32_003140</name>
</gene>
<dbReference type="RefSeq" id="WP_179643881.1">
    <property type="nucleotide sequence ID" value="NZ_BAAAYY010000016.1"/>
</dbReference>
<sequence length="126" mass="13608">MKDPEVDVLDNDGDKLSGVARTELDALVGDRRPVTGMNFAPGTQGTGGQRWRRKRTGSTGHVGHAVTCQGNTPHERFRAEVSCYDGRPRGYSHTHYGNWVSTGHTSVAWCAAGDATGSYPFWGADT</sequence>
<protein>
    <submittedName>
        <fullName evidence="2">Uncharacterized protein</fullName>
    </submittedName>
</protein>
<comment type="caution">
    <text evidence="2">The sequence shown here is derived from an EMBL/GenBank/DDBJ whole genome shotgun (WGS) entry which is preliminary data.</text>
</comment>
<name>A0A852U210_9ACTN</name>